<accession>A0AAE8XBX8</accession>
<feature type="region of interest" description="Disordered" evidence="1">
    <location>
        <begin position="1"/>
        <end position="42"/>
    </location>
</feature>
<dbReference type="Proteomes" id="UP000827653">
    <property type="component" value="Segment"/>
</dbReference>
<dbReference type="EMBL" id="MZ851152">
    <property type="protein sequence ID" value="UAT28081.1"/>
    <property type="molecule type" value="Genomic_DNA"/>
</dbReference>
<name>A0AAE8XBX8_9CAUD</name>
<keyword evidence="3" id="KW-1185">Reference proteome</keyword>
<proteinExistence type="predicted"/>
<protein>
    <submittedName>
        <fullName evidence="2">Uncharacterized protein</fullName>
    </submittedName>
</protein>
<evidence type="ECO:0000256" key="1">
    <source>
        <dbReference type="SAM" id="MobiDB-lite"/>
    </source>
</evidence>
<organism evidence="2 3">
    <name type="scientific">Aeromonas phage PZL-Ah8</name>
    <dbReference type="NCBI Taxonomy" id="2870529"/>
    <lineage>
        <taxon>Viruses</taxon>
        <taxon>Duplodnaviria</taxon>
        <taxon>Heunggongvirae</taxon>
        <taxon>Uroviricota</taxon>
        <taxon>Caudoviricetes</taxon>
        <taxon>Autographivirales</taxon>
        <taxon>Autotranscriptaviridae</taxon>
        <taxon>Studiervirinae</taxon>
        <taxon>Armandvirus</taxon>
        <taxon>Armandvirus PZLAh8</taxon>
    </lineage>
</organism>
<evidence type="ECO:0000313" key="3">
    <source>
        <dbReference type="Proteomes" id="UP000827653"/>
    </source>
</evidence>
<sequence>MTSLSEPIEAVAATEPLEPAPKKPVRKRRVATTSASKEKPAE</sequence>
<reference evidence="2 3" key="1">
    <citation type="submission" date="2021-08" db="EMBL/GenBank/DDBJ databases">
        <authorList>
            <person name="Zhang L."/>
            <person name="Yu H."/>
            <person name="Feng C."/>
        </authorList>
    </citation>
    <scope>NUCLEOTIDE SEQUENCE [LARGE SCALE GENOMIC DNA]</scope>
</reference>
<evidence type="ECO:0000313" key="2">
    <source>
        <dbReference type="EMBL" id="UAT28081.1"/>
    </source>
</evidence>